<dbReference type="PANTHER" id="PTHR10130">
    <property type="entry name" value="PEROXISOMAL TARGETING SIGNAL 1 RECEPTOR PEX5"/>
    <property type="match status" value="1"/>
</dbReference>
<evidence type="ECO:0000256" key="6">
    <source>
        <dbReference type="ARBA" id="ARBA00022803"/>
    </source>
</evidence>
<dbReference type="Gene3D" id="1.25.40.10">
    <property type="entry name" value="Tetratricopeptide repeat domain"/>
    <property type="match status" value="1"/>
</dbReference>
<feature type="compositionally biased region" description="Polar residues" evidence="9">
    <location>
        <begin position="12"/>
        <end position="24"/>
    </location>
</feature>
<dbReference type="InterPro" id="IPR011990">
    <property type="entry name" value="TPR-like_helical_dom_sf"/>
</dbReference>
<accession>A0A9P7B1L2</accession>
<feature type="compositionally biased region" description="Basic and acidic residues" evidence="9">
    <location>
        <begin position="463"/>
        <end position="475"/>
    </location>
</feature>
<name>A0A9P7B1L2_RHOMI</name>
<dbReference type="GO" id="GO:0016560">
    <property type="term" value="P:protein import into peroxisome matrix, docking"/>
    <property type="evidence" value="ECO:0007669"/>
    <property type="project" value="TreeGrafter"/>
</dbReference>
<evidence type="ECO:0000256" key="7">
    <source>
        <dbReference type="ARBA" id="ARBA00023140"/>
    </source>
</evidence>
<dbReference type="Gene3D" id="6.10.280.230">
    <property type="match status" value="1"/>
</dbReference>
<feature type="compositionally biased region" description="Low complexity" evidence="9">
    <location>
        <begin position="77"/>
        <end position="99"/>
    </location>
</feature>
<feature type="repeat" description="TPR" evidence="8">
    <location>
        <begin position="792"/>
        <end position="825"/>
    </location>
</feature>
<sequence>MLASLAGGASCGPSNPLQQLSKTYTADRGAQQDHFAGSQAGPSGQQHSFRAAPSNAGDAAAAQQFFQHSRSNQPFNLSPLQHALPSSSSAASSSSATAQAPPPAWAQAFVAQAPVLNSNAAAAEQEMFARAFGGGGGGATKPRDGAPAAWVGDFKHHHASSHSPALQQPTPSQQQQGLSRLQSQGFAMHPPPPSGLMVNYLRPAEGVQMMVTPESMAAAREREGKADWDHAFETRQAGVQAPADLISDRILPATTTNQTDFSSHLHETRPLTPPLRAHSPVADDRAARDALAQTAANLLSTVRSAEEQRLRSNAAEQTPTQVGDKFAQSSFMQLMRQLRDGQVAVEGDKVVEQASSSTLDKGKARADGWASDFAATTTTTTTTDRQAELHQAFDREEEGRVNSMVAPVLRPGQTVASHAHEQHAWAHDQAESARLVRELQDGFQAMHGLWDDEDRARAARERAADTKGKGKEREPFVFQGDGGNLVDSDREETTTTHVPLAQASWEEDFDDPSMIVGGHALGGGIARRPSIGRMSAQQMEWDMLQRDWDEMDATATGFRPAKDQVEATGHGYAFAQNNPYAHAAGQPAAATTHHHHAHTHHVATDDLSAALTERHESLLQREAEVLREPHNASAWLSLGLKQQQNEREELAIAALRRATELDPFVADGAAHLALAVSYTNEGRRTDAYEHLNRWVDAIARDQEGSTYYANEIAQYRNLFGAALPNSIQDRQVYLSNMLIRLAQSRAERSQGGAEGVDADVQVALGVLFNSSEEYEKASDCFEAALSVRPDDPLLFNRLGATYANSGKTDAAMQYYHAALDLDPGYVRARYNLAVACMNVGKHEDAVHHLLTSLSIQEADSELDNLQQGPPSAESGHVSHALWDMLHVSLLQMHRSDVAPLAAAHDLRALLETFTSERQS</sequence>
<keyword evidence="6 8" id="KW-0802">TPR repeat</keyword>
<dbReference type="OrthoDB" id="10006023at2759"/>
<keyword evidence="11" id="KW-1185">Reference proteome</keyword>
<proteinExistence type="inferred from homology"/>
<dbReference type="InterPro" id="IPR019734">
    <property type="entry name" value="TPR_rpt"/>
</dbReference>
<feature type="compositionally biased region" description="Low complexity" evidence="9">
    <location>
        <begin position="167"/>
        <end position="185"/>
    </location>
</feature>
<evidence type="ECO:0000256" key="4">
    <source>
        <dbReference type="ARBA" id="ARBA00022490"/>
    </source>
</evidence>
<evidence type="ECO:0000256" key="5">
    <source>
        <dbReference type="ARBA" id="ARBA00022737"/>
    </source>
</evidence>
<comment type="subcellular location">
    <subcellularLocation>
        <location evidence="2">Cytoplasm</location>
    </subcellularLocation>
    <subcellularLocation>
        <location evidence="1">Peroxisome</location>
    </subcellularLocation>
</comment>
<dbReference type="PROSITE" id="PS50293">
    <property type="entry name" value="TPR_REGION"/>
    <property type="match status" value="1"/>
</dbReference>
<dbReference type="InterPro" id="IPR024111">
    <property type="entry name" value="PEX5/PEX5L"/>
</dbReference>
<keyword evidence="5" id="KW-0677">Repeat</keyword>
<comment type="similarity">
    <text evidence="3">Belongs to the peroxisomal targeting signal receptor family.</text>
</comment>
<feature type="region of interest" description="Disordered" evidence="9">
    <location>
        <begin position="463"/>
        <end position="490"/>
    </location>
</feature>
<feature type="repeat" description="TPR" evidence="8">
    <location>
        <begin position="758"/>
        <end position="791"/>
    </location>
</feature>
<feature type="region of interest" description="Disordered" evidence="9">
    <location>
        <begin position="259"/>
        <end position="279"/>
    </location>
</feature>
<dbReference type="SMART" id="SM00028">
    <property type="entry name" value="TPR"/>
    <property type="match status" value="5"/>
</dbReference>
<dbReference type="SUPFAM" id="SSF48452">
    <property type="entry name" value="TPR-like"/>
    <property type="match status" value="1"/>
</dbReference>
<evidence type="ECO:0000256" key="9">
    <source>
        <dbReference type="SAM" id="MobiDB-lite"/>
    </source>
</evidence>
<keyword evidence="7" id="KW-0576">Peroxisome</keyword>
<dbReference type="EMBL" id="PUHQ01000152">
    <property type="protein sequence ID" value="KAG0654341.1"/>
    <property type="molecule type" value="Genomic_DNA"/>
</dbReference>
<feature type="region of interest" description="Disordered" evidence="9">
    <location>
        <begin position="155"/>
        <end position="194"/>
    </location>
</feature>
<feature type="compositionally biased region" description="Low complexity" evidence="9">
    <location>
        <begin position="51"/>
        <end position="62"/>
    </location>
</feature>
<feature type="region of interest" description="Disordered" evidence="9">
    <location>
        <begin position="1"/>
        <end position="99"/>
    </location>
</feature>
<evidence type="ECO:0000313" key="10">
    <source>
        <dbReference type="EMBL" id="KAG0654341.1"/>
    </source>
</evidence>
<dbReference type="AlphaFoldDB" id="A0A9P7B1L2"/>
<evidence type="ECO:0000256" key="2">
    <source>
        <dbReference type="ARBA" id="ARBA00004496"/>
    </source>
</evidence>
<keyword evidence="4" id="KW-0963">Cytoplasm</keyword>
<evidence type="ECO:0000256" key="8">
    <source>
        <dbReference type="PROSITE-ProRule" id="PRU00339"/>
    </source>
</evidence>
<evidence type="ECO:0000256" key="1">
    <source>
        <dbReference type="ARBA" id="ARBA00004275"/>
    </source>
</evidence>
<feature type="repeat" description="TPR" evidence="8">
    <location>
        <begin position="632"/>
        <end position="665"/>
    </location>
</feature>
<feature type="compositionally biased region" description="Polar residues" evidence="9">
    <location>
        <begin position="64"/>
        <end position="76"/>
    </location>
</feature>
<protein>
    <recommendedName>
        <fullName evidence="12">Peroxisomal targeting signal receptor</fullName>
    </recommendedName>
</protein>
<evidence type="ECO:0000256" key="3">
    <source>
        <dbReference type="ARBA" id="ARBA00005348"/>
    </source>
</evidence>
<dbReference type="GO" id="GO:0005829">
    <property type="term" value="C:cytosol"/>
    <property type="evidence" value="ECO:0007669"/>
    <property type="project" value="TreeGrafter"/>
</dbReference>
<evidence type="ECO:0008006" key="12">
    <source>
        <dbReference type="Google" id="ProtNLM"/>
    </source>
</evidence>
<dbReference type="GO" id="GO:0005778">
    <property type="term" value="C:peroxisomal membrane"/>
    <property type="evidence" value="ECO:0007669"/>
    <property type="project" value="TreeGrafter"/>
</dbReference>
<evidence type="ECO:0000313" key="11">
    <source>
        <dbReference type="Proteomes" id="UP000777482"/>
    </source>
</evidence>
<dbReference type="Pfam" id="PF14559">
    <property type="entry name" value="TPR_19"/>
    <property type="match status" value="1"/>
</dbReference>
<dbReference type="Pfam" id="PF13181">
    <property type="entry name" value="TPR_8"/>
    <property type="match status" value="2"/>
</dbReference>
<dbReference type="PROSITE" id="PS50005">
    <property type="entry name" value="TPR"/>
    <property type="match status" value="3"/>
</dbReference>
<gene>
    <name evidence="10" type="ORF">C6P46_001780</name>
</gene>
<comment type="caution">
    <text evidence="10">The sequence shown here is derived from an EMBL/GenBank/DDBJ whole genome shotgun (WGS) entry which is preliminary data.</text>
</comment>
<dbReference type="GO" id="GO:0005052">
    <property type="term" value="F:peroxisome matrix targeting signal-1 binding"/>
    <property type="evidence" value="ECO:0007669"/>
    <property type="project" value="TreeGrafter"/>
</dbReference>
<dbReference type="PANTHER" id="PTHR10130:SF0">
    <property type="entry name" value="GH08708P"/>
    <property type="match status" value="1"/>
</dbReference>
<reference evidence="10 11" key="1">
    <citation type="submission" date="2020-11" db="EMBL/GenBank/DDBJ databases">
        <title>Kefir isolates.</title>
        <authorList>
            <person name="Marcisauskas S."/>
            <person name="Kim Y."/>
            <person name="Blasche S."/>
        </authorList>
    </citation>
    <scope>NUCLEOTIDE SEQUENCE [LARGE SCALE GENOMIC DNA]</scope>
    <source>
        <strain evidence="10 11">KR</strain>
    </source>
</reference>
<dbReference type="Proteomes" id="UP000777482">
    <property type="component" value="Unassembled WGS sequence"/>
</dbReference>
<organism evidence="10 11">
    <name type="scientific">Rhodotorula mucilaginosa</name>
    <name type="common">Yeast</name>
    <name type="synonym">Rhodotorula rubra</name>
    <dbReference type="NCBI Taxonomy" id="5537"/>
    <lineage>
        <taxon>Eukaryota</taxon>
        <taxon>Fungi</taxon>
        <taxon>Dikarya</taxon>
        <taxon>Basidiomycota</taxon>
        <taxon>Pucciniomycotina</taxon>
        <taxon>Microbotryomycetes</taxon>
        <taxon>Sporidiobolales</taxon>
        <taxon>Sporidiobolaceae</taxon>
        <taxon>Rhodotorula</taxon>
    </lineage>
</organism>